<dbReference type="InterPro" id="IPR011990">
    <property type="entry name" value="TPR-like_helical_dom_sf"/>
</dbReference>
<reference evidence="2" key="1">
    <citation type="journal article" date="2014" name="Int. J. Syst. Evol. Microbiol.">
        <title>Complete genome sequence of Corynebacterium casei LMG S-19264T (=DSM 44701T), isolated from a smear-ripened cheese.</title>
        <authorList>
            <consortium name="US DOE Joint Genome Institute (JGI-PGF)"/>
            <person name="Walter F."/>
            <person name="Albersmeier A."/>
            <person name="Kalinowski J."/>
            <person name="Ruckert C."/>
        </authorList>
    </citation>
    <scope>NUCLEOTIDE SEQUENCE</scope>
    <source>
        <strain evidence="2">JCM 3090</strain>
    </source>
</reference>
<evidence type="ECO:0000259" key="1">
    <source>
        <dbReference type="PROSITE" id="PS50943"/>
    </source>
</evidence>
<reference evidence="2" key="2">
    <citation type="submission" date="2020-09" db="EMBL/GenBank/DDBJ databases">
        <authorList>
            <person name="Sun Q."/>
            <person name="Ohkuma M."/>
        </authorList>
    </citation>
    <scope>NUCLEOTIDE SEQUENCE</scope>
    <source>
        <strain evidence="2">JCM 3090</strain>
    </source>
</reference>
<sequence>MTHDPLRLPTLTTGQRIKVYRTRRGMTRPVLAGLVSRSVEWVKSVETGKIHPPRLGMLNQIAKTLNVPVTELLDADQQPSANLSGPRQPDLDRVRDALNPIEPIEPIPLAALRAELDAAWRVRDTDPNHRSAIGPRAARLLAVAHACVRAQETRSDRMRAYALMVEACGLGQNFAAFQSGAADVLWRLVERNLIAGHDGGSRTALGVSARWASIAHREAGSWDAAHALLDRTIDELERNADDADHAFLAALGALHSEKAVTFARAGETGRSLRHLDLVTAVAARLPHGYFYAPISFGRSDVRVSAVQIEVELRQPNGALRAAARAERDGAVPSRPRWARHHVDVARAHQLRGEYDEMARALRAAHRISPQSVVYSPIARKLGMDLLETRGQRELAREVAVLAGLTDTAG</sequence>
<dbReference type="RefSeq" id="WP_189171476.1">
    <property type="nucleotide sequence ID" value="NZ_BMQB01000009.1"/>
</dbReference>
<proteinExistence type="predicted"/>
<dbReference type="GO" id="GO:0003677">
    <property type="term" value="F:DNA binding"/>
    <property type="evidence" value="ECO:0007669"/>
    <property type="project" value="InterPro"/>
</dbReference>
<organism evidence="2 3">
    <name type="scientific">Pilimelia anulata</name>
    <dbReference type="NCBI Taxonomy" id="53371"/>
    <lineage>
        <taxon>Bacteria</taxon>
        <taxon>Bacillati</taxon>
        <taxon>Actinomycetota</taxon>
        <taxon>Actinomycetes</taxon>
        <taxon>Micromonosporales</taxon>
        <taxon>Micromonosporaceae</taxon>
        <taxon>Pilimelia</taxon>
    </lineage>
</organism>
<feature type="domain" description="HTH cro/C1-type" evidence="1">
    <location>
        <begin position="17"/>
        <end position="72"/>
    </location>
</feature>
<dbReference type="CDD" id="cd00093">
    <property type="entry name" value="HTH_XRE"/>
    <property type="match status" value="1"/>
</dbReference>
<dbReference type="Gene3D" id="1.10.260.40">
    <property type="entry name" value="lambda repressor-like DNA-binding domains"/>
    <property type="match status" value="1"/>
</dbReference>
<dbReference type="Gene3D" id="1.25.40.10">
    <property type="entry name" value="Tetratricopeptide repeat domain"/>
    <property type="match status" value="1"/>
</dbReference>
<accession>A0A8J3BCF8</accession>
<dbReference type="AlphaFoldDB" id="A0A8J3BCF8"/>
<dbReference type="Proteomes" id="UP000649739">
    <property type="component" value="Unassembled WGS sequence"/>
</dbReference>
<dbReference type="InterPro" id="IPR010982">
    <property type="entry name" value="Lambda_DNA-bd_dom_sf"/>
</dbReference>
<evidence type="ECO:0000313" key="2">
    <source>
        <dbReference type="EMBL" id="GGK03858.1"/>
    </source>
</evidence>
<dbReference type="SMART" id="SM00530">
    <property type="entry name" value="HTH_XRE"/>
    <property type="match status" value="1"/>
</dbReference>
<protein>
    <recommendedName>
        <fullName evidence="1">HTH cro/C1-type domain-containing protein</fullName>
    </recommendedName>
</protein>
<dbReference type="PROSITE" id="PS50943">
    <property type="entry name" value="HTH_CROC1"/>
    <property type="match status" value="1"/>
</dbReference>
<dbReference type="SUPFAM" id="SSF47413">
    <property type="entry name" value="lambda repressor-like DNA-binding domains"/>
    <property type="match status" value="1"/>
</dbReference>
<comment type="caution">
    <text evidence="2">The sequence shown here is derived from an EMBL/GenBank/DDBJ whole genome shotgun (WGS) entry which is preliminary data.</text>
</comment>
<gene>
    <name evidence="2" type="ORF">GCM10010123_37270</name>
</gene>
<dbReference type="InterPro" id="IPR001387">
    <property type="entry name" value="Cro/C1-type_HTH"/>
</dbReference>
<name>A0A8J3BCF8_9ACTN</name>
<dbReference type="EMBL" id="BMQB01000009">
    <property type="protein sequence ID" value="GGK03858.1"/>
    <property type="molecule type" value="Genomic_DNA"/>
</dbReference>
<dbReference type="Pfam" id="PF13560">
    <property type="entry name" value="HTH_31"/>
    <property type="match status" value="1"/>
</dbReference>
<keyword evidence="3" id="KW-1185">Reference proteome</keyword>
<evidence type="ECO:0000313" key="3">
    <source>
        <dbReference type="Proteomes" id="UP000649739"/>
    </source>
</evidence>